<gene>
    <name evidence="1" type="ORF">WAK64_17010</name>
</gene>
<evidence type="ECO:0000313" key="1">
    <source>
        <dbReference type="EMBL" id="MEI5908749.1"/>
    </source>
</evidence>
<evidence type="ECO:0000313" key="2">
    <source>
        <dbReference type="Proteomes" id="UP001312865"/>
    </source>
</evidence>
<accession>A0ABU8HHZ9</accession>
<protein>
    <recommendedName>
        <fullName evidence="3">Haem-binding uptake Tiki superfamily ChaN domain-containing protein</fullName>
    </recommendedName>
</protein>
<reference evidence="1 2" key="1">
    <citation type="journal article" date="2018" name="J. Microbiol.">
        <title>Bacillus spongiae sp. nov., isolated from sponge of Jeju Island.</title>
        <authorList>
            <person name="Lee G.E."/>
            <person name="Im W.T."/>
            <person name="Park J.S."/>
        </authorList>
    </citation>
    <scope>NUCLEOTIDE SEQUENCE [LARGE SCALE GENOMIC DNA]</scope>
    <source>
        <strain evidence="1 2">135PIL107-10</strain>
    </source>
</reference>
<dbReference type="RefSeq" id="WP_336588196.1">
    <property type="nucleotide sequence ID" value="NZ_JBBAXC010000015.1"/>
</dbReference>
<dbReference type="EMBL" id="JBBAXC010000015">
    <property type="protein sequence ID" value="MEI5908749.1"/>
    <property type="molecule type" value="Genomic_DNA"/>
</dbReference>
<organism evidence="1 2">
    <name type="scientific">Bacillus spongiae</name>
    <dbReference type="NCBI Taxonomy" id="2683610"/>
    <lineage>
        <taxon>Bacteria</taxon>
        <taxon>Bacillati</taxon>
        <taxon>Bacillota</taxon>
        <taxon>Bacilli</taxon>
        <taxon>Bacillales</taxon>
        <taxon>Bacillaceae</taxon>
        <taxon>Bacillus</taxon>
    </lineage>
</organism>
<evidence type="ECO:0008006" key="3">
    <source>
        <dbReference type="Google" id="ProtNLM"/>
    </source>
</evidence>
<sequence>MNLLSNTVVGILGTVHTEDLRSKFHYSLEKLEEKILEFNPDIICGEIRPEDWEKHITTTDYTGYLGPNEYRQSIIPLCERNQIKFVPVDWFEWDIVNLDHFEAYPKEEQMQLHTELTNMYNEIFLKVNEGNTPFNSLEVDQLVKEKHDWLFKVNADVQNLTWQARNQLMIIRINNVIKANRNKRILCTVGMEHNYYYYSELQKTKGIQLCYPL</sequence>
<name>A0ABU8HHZ9_9BACI</name>
<keyword evidence="2" id="KW-1185">Reference proteome</keyword>
<proteinExistence type="predicted"/>
<dbReference type="Proteomes" id="UP001312865">
    <property type="component" value="Unassembled WGS sequence"/>
</dbReference>
<comment type="caution">
    <text evidence="1">The sequence shown here is derived from an EMBL/GenBank/DDBJ whole genome shotgun (WGS) entry which is preliminary data.</text>
</comment>